<dbReference type="InterPro" id="IPR020234">
    <property type="entry name" value="Mite_allergen_group-7"/>
</dbReference>
<evidence type="ECO:0000256" key="1">
    <source>
        <dbReference type="SAM" id="SignalP"/>
    </source>
</evidence>
<accession>R4WRP4</accession>
<feature type="chain" id="PRO_5004372726" evidence="1">
    <location>
        <begin position="19"/>
        <end position="230"/>
    </location>
</feature>
<keyword evidence="1" id="KW-0732">Signal</keyword>
<dbReference type="EMBL" id="AK417367">
    <property type="protein sequence ID" value="BAN20582.1"/>
    <property type="molecule type" value="mRNA"/>
</dbReference>
<sequence>MMFSQVFVFSLLLFAASSVTVGVKDASNVVDNLLTKVNGFLKDHNMNKLTLPDVEDDRYWIKKIFTHGILMDFATISRIGNATIIQQLTGSDNDHWVIQTTVGLSYLVAHYDFHFSTLFGLITYSGHLSVVGDTNVVDLEATVVTNTKQDSCDLVVNDAALLKLGGFKVKISRSGWLRGILEYAIEYVLNYVVPKMSEGINIDIHEFIRKYPINPEITKSICEYFLPADH</sequence>
<dbReference type="AlphaFoldDB" id="R4WRP4"/>
<reference evidence="2" key="1">
    <citation type="journal article" date="2013" name="PLoS ONE">
        <title>Gene expression in gut symbiotic organ of stinkbug affected by extracellular bacterial symbiont.</title>
        <authorList>
            <person name="Futahashi R."/>
            <person name="Tanaka K."/>
            <person name="Tanahashi M."/>
            <person name="Nikoh N."/>
            <person name="Kikuchi Y."/>
            <person name="Lee B.L."/>
            <person name="Fukatsu T."/>
        </authorList>
    </citation>
    <scope>NUCLEOTIDE SEQUENCE</scope>
    <source>
        <tissue evidence="2">Midgut</tissue>
    </source>
</reference>
<dbReference type="Pfam" id="PF16984">
    <property type="entry name" value="Grp7_allergen"/>
    <property type="match status" value="1"/>
</dbReference>
<organism evidence="2">
    <name type="scientific">Riptortus pedestris</name>
    <name type="common">Bean bug</name>
    <dbReference type="NCBI Taxonomy" id="329032"/>
    <lineage>
        <taxon>Eukaryota</taxon>
        <taxon>Metazoa</taxon>
        <taxon>Ecdysozoa</taxon>
        <taxon>Arthropoda</taxon>
        <taxon>Hexapoda</taxon>
        <taxon>Insecta</taxon>
        <taxon>Pterygota</taxon>
        <taxon>Neoptera</taxon>
        <taxon>Paraneoptera</taxon>
        <taxon>Hemiptera</taxon>
        <taxon>Heteroptera</taxon>
        <taxon>Panheteroptera</taxon>
        <taxon>Pentatomomorpha</taxon>
        <taxon>Coreoidea</taxon>
        <taxon>Alydidae</taxon>
        <taxon>Riptortus</taxon>
    </lineage>
</organism>
<protein>
    <submittedName>
        <fullName evidence="2">Uncharacterized protein</fullName>
    </submittedName>
</protein>
<name>R4WRP4_RIPPE</name>
<proteinExistence type="evidence at transcript level"/>
<evidence type="ECO:0000313" key="2">
    <source>
        <dbReference type="EMBL" id="BAN20582.1"/>
    </source>
</evidence>
<feature type="signal peptide" evidence="1">
    <location>
        <begin position="1"/>
        <end position="18"/>
    </location>
</feature>